<organism evidence="8">
    <name type="scientific">Capitella teleta</name>
    <name type="common">Polychaete worm</name>
    <dbReference type="NCBI Taxonomy" id="283909"/>
    <lineage>
        <taxon>Eukaryota</taxon>
        <taxon>Metazoa</taxon>
        <taxon>Spiralia</taxon>
        <taxon>Lophotrochozoa</taxon>
        <taxon>Annelida</taxon>
        <taxon>Polychaeta</taxon>
        <taxon>Sedentaria</taxon>
        <taxon>Scolecida</taxon>
        <taxon>Capitellidae</taxon>
        <taxon>Capitella</taxon>
    </lineage>
</organism>
<dbReference type="Pfam" id="PF01554">
    <property type="entry name" value="MatE"/>
    <property type="match status" value="2"/>
</dbReference>
<evidence type="ECO:0000256" key="1">
    <source>
        <dbReference type="ARBA" id="ARBA00004141"/>
    </source>
</evidence>
<keyword evidence="3 6" id="KW-0812">Transmembrane</keyword>
<dbReference type="STRING" id="283909.R7VGH8"/>
<feature type="transmembrane region" description="Helical" evidence="6">
    <location>
        <begin position="278"/>
        <end position="300"/>
    </location>
</feature>
<evidence type="ECO:0000256" key="3">
    <source>
        <dbReference type="ARBA" id="ARBA00022692"/>
    </source>
</evidence>
<dbReference type="Proteomes" id="UP000014760">
    <property type="component" value="Unassembled WGS sequence"/>
</dbReference>
<dbReference type="InterPro" id="IPR045069">
    <property type="entry name" value="MATE_euk"/>
</dbReference>
<evidence type="ECO:0000256" key="4">
    <source>
        <dbReference type="ARBA" id="ARBA00022989"/>
    </source>
</evidence>
<feature type="transmembrane region" description="Helical" evidence="6">
    <location>
        <begin position="135"/>
        <end position="153"/>
    </location>
</feature>
<dbReference type="EnsemblMetazoa" id="CapteT224570">
    <property type="protein sequence ID" value="CapteP224570"/>
    <property type="gene ID" value="CapteG224570"/>
</dbReference>
<feature type="transmembrane region" description="Helical" evidence="6">
    <location>
        <begin position="354"/>
        <end position="375"/>
    </location>
</feature>
<keyword evidence="4 6" id="KW-1133">Transmembrane helix</keyword>
<evidence type="ECO:0000313" key="8">
    <source>
        <dbReference type="EMBL" id="ELU15421.1"/>
    </source>
</evidence>
<evidence type="ECO:0000256" key="6">
    <source>
        <dbReference type="RuleBase" id="RU004914"/>
    </source>
</evidence>
<keyword evidence="5 6" id="KW-0472">Membrane</keyword>
<dbReference type="OMA" id="WFFVWKL"/>
<dbReference type="AlphaFoldDB" id="R7VGH8"/>
<dbReference type="OrthoDB" id="2126698at2759"/>
<dbReference type="GO" id="GO:1990961">
    <property type="term" value="P:xenobiotic detoxification by transmembrane export across the plasma membrane"/>
    <property type="evidence" value="ECO:0007669"/>
    <property type="project" value="InterPro"/>
</dbReference>
<evidence type="ECO:0000313" key="10">
    <source>
        <dbReference type="Proteomes" id="UP000014760"/>
    </source>
</evidence>
<dbReference type="GO" id="GO:0042910">
    <property type="term" value="F:xenobiotic transmembrane transporter activity"/>
    <property type="evidence" value="ECO:0007669"/>
    <property type="project" value="InterPro"/>
</dbReference>
<reference evidence="9" key="3">
    <citation type="submission" date="2015-06" db="UniProtKB">
        <authorList>
            <consortium name="EnsemblMetazoa"/>
        </authorList>
    </citation>
    <scope>IDENTIFICATION</scope>
</reference>
<dbReference type="CDD" id="cd13132">
    <property type="entry name" value="MATE_eukaryotic"/>
    <property type="match status" value="1"/>
</dbReference>
<evidence type="ECO:0000256" key="7">
    <source>
        <dbReference type="SAM" id="MobiDB-lite"/>
    </source>
</evidence>
<dbReference type="GO" id="GO:0016020">
    <property type="term" value="C:membrane"/>
    <property type="evidence" value="ECO:0007669"/>
    <property type="project" value="UniProtKB-SubCell"/>
</dbReference>
<accession>R7VGH8</accession>
<dbReference type="HOGENOM" id="CLU_012893_1_3_1"/>
<proteinExistence type="inferred from homology"/>
<reference evidence="8 10" key="2">
    <citation type="journal article" date="2013" name="Nature">
        <title>Insights into bilaterian evolution from three spiralian genomes.</title>
        <authorList>
            <person name="Simakov O."/>
            <person name="Marletaz F."/>
            <person name="Cho S.J."/>
            <person name="Edsinger-Gonzales E."/>
            <person name="Havlak P."/>
            <person name="Hellsten U."/>
            <person name="Kuo D.H."/>
            <person name="Larsson T."/>
            <person name="Lv J."/>
            <person name="Arendt D."/>
            <person name="Savage R."/>
            <person name="Osoegawa K."/>
            <person name="de Jong P."/>
            <person name="Grimwood J."/>
            <person name="Chapman J.A."/>
            <person name="Shapiro H."/>
            <person name="Aerts A."/>
            <person name="Otillar R.P."/>
            <person name="Terry A.Y."/>
            <person name="Boore J.L."/>
            <person name="Grigoriev I.V."/>
            <person name="Lindberg D.R."/>
            <person name="Seaver E.C."/>
            <person name="Weisblat D.A."/>
            <person name="Putnam N.H."/>
            <person name="Rokhsar D.S."/>
        </authorList>
    </citation>
    <scope>NUCLEOTIDE SEQUENCE</scope>
    <source>
        <strain evidence="8 10">I ESC-2004</strain>
    </source>
</reference>
<dbReference type="EMBL" id="AMQN01000640">
    <property type="status" value="NOT_ANNOTATED_CDS"/>
    <property type="molecule type" value="Genomic_DNA"/>
</dbReference>
<feature type="transmembrane region" description="Helical" evidence="6">
    <location>
        <begin position="200"/>
        <end position="221"/>
    </location>
</feature>
<feature type="transmembrane region" description="Helical" evidence="6">
    <location>
        <begin position="387"/>
        <end position="410"/>
    </location>
</feature>
<sequence length="612" mass="67392">MAASKKGYQSLGGKDDGDEDEPLTITNPSSDGCCPDLREKLYPAGFRSELKEMLSLTWPIVLTQVGQMIIGPISLMFCGHLADPILLDGAAMSISMINATCIGVGQGLGTACDTFFSQSFGSVNKKNVGVNMQRAMYIFLLTLIPCYVIHMNIEPILVALGQDPRIARLTGQYMLIFMPGALSFFMYIILCKFMQNQNIVYPNMVIGLIANLINCLLHYIFLYRMNMGTDGSAIAQMLAYVLLFVLTLVYILVSKCYKEAWGGWTTESLQDWSKFTRLCIPGMLMLCMEWWGFEIGVFLTGVLGTTELGAQSVVLQLDSIWFQIPLGIQIASSIRIGQYLGANKPKHALTSAQLGITLVVIASLIAVVIFLALQYQLPYLFTNVEDVAQLTAQLLPIVALYVFFDGVATACKGVMYGTGRQIYGAVLLFISYYVLALPIGIPLMFLTSLRSAGYWWALALNLILQATVLTIIVYRTDWKTQASNAMARAGLLGELEDEADEETGLIREEFPTMPTPRRRTRSRLVSASLTYNQVVALVEDSQPLSTAELICRRSIVVFIMLVILAVGVVIRRTIVLDDPFAVGPTCLLPGDLSNSTLPFCDSVTTSLPTDFY</sequence>
<feature type="transmembrane region" description="Helical" evidence="6">
    <location>
        <begin position="173"/>
        <end position="193"/>
    </location>
</feature>
<dbReference type="NCBIfam" id="TIGR00797">
    <property type="entry name" value="matE"/>
    <property type="match status" value="1"/>
</dbReference>
<dbReference type="EMBL" id="KB293808">
    <property type="protein sequence ID" value="ELU15421.1"/>
    <property type="molecule type" value="Genomic_DNA"/>
</dbReference>
<evidence type="ECO:0000313" key="9">
    <source>
        <dbReference type="EnsemblMetazoa" id="CapteP224570"/>
    </source>
</evidence>
<protein>
    <recommendedName>
        <fullName evidence="6">Multidrug and toxin extrusion protein</fullName>
    </recommendedName>
</protein>
<dbReference type="InterPro" id="IPR002528">
    <property type="entry name" value="MATE_fam"/>
</dbReference>
<keyword evidence="10" id="KW-1185">Reference proteome</keyword>
<feature type="transmembrane region" description="Helical" evidence="6">
    <location>
        <begin position="233"/>
        <end position="253"/>
    </location>
</feature>
<comment type="subcellular location">
    <subcellularLocation>
        <location evidence="1">Membrane</location>
        <topology evidence="1">Multi-pass membrane protein</topology>
    </subcellularLocation>
</comment>
<comment type="similarity">
    <text evidence="2 6">Belongs to the multi antimicrobial extrusion (MATE) (TC 2.A.66.1) family.</text>
</comment>
<name>R7VGH8_CAPTE</name>
<dbReference type="PANTHER" id="PTHR11206">
    <property type="entry name" value="MULTIDRUG RESISTANCE PROTEIN"/>
    <property type="match status" value="1"/>
</dbReference>
<evidence type="ECO:0000256" key="5">
    <source>
        <dbReference type="ARBA" id="ARBA00023136"/>
    </source>
</evidence>
<feature type="transmembrane region" description="Helical" evidence="6">
    <location>
        <begin position="453"/>
        <end position="474"/>
    </location>
</feature>
<feature type="transmembrane region" description="Helical" evidence="6">
    <location>
        <begin position="422"/>
        <end position="441"/>
    </location>
</feature>
<dbReference type="GO" id="GO:0015297">
    <property type="term" value="F:antiporter activity"/>
    <property type="evidence" value="ECO:0007669"/>
    <property type="project" value="InterPro"/>
</dbReference>
<feature type="transmembrane region" description="Helical" evidence="6">
    <location>
        <begin position="555"/>
        <end position="574"/>
    </location>
</feature>
<evidence type="ECO:0000256" key="2">
    <source>
        <dbReference type="ARBA" id="ARBA00010199"/>
    </source>
</evidence>
<gene>
    <name evidence="8" type="ORF">CAPTEDRAFT_224570</name>
</gene>
<feature type="transmembrane region" description="Helical" evidence="6">
    <location>
        <begin position="320"/>
        <end position="342"/>
    </location>
</feature>
<reference evidence="10" key="1">
    <citation type="submission" date="2012-12" db="EMBL/GenBank/DDBJ databases">
        <authorList>
            <person name="Hellsten U."/>
            <person name="Grimwood J."/>
            <person name="Chapman J.A."/>
            <person name="Shapiro H."/>
            <person name="Aerts A."/>
            <person name="Otillar R.P."/>
            <person name="Terry A.Y."/>
            <person name="Boore J.L."/>
            <person name="Simakov O."/>
            <person name="Marletaz F."/>
            <person name="Cho S.-J."/>
            <person name="Edsinger-Gonzales E."/>
            <person name="Havlak P."/>
            <person name="Kuo D.-H."/>
            <person name="Larsson T."/>
            <person name="Lv J."/>
            <person name="Arendt D."/>
            <person name="Savage R."/>
            <person name="Osoegawa K."/>
            <person name="de Jong P."/>
            <person name="Lindberg D.R."/>
            <person name="Seaver E.C."/>
            <person name="Weisblat D.A."/>
            <person name="Putnam N.H."/>
            <person name="Grigoriev I.V."/>
            <person name="Rokhsar D.S."/>
        </authorList>
    </citation>
    <scope>NUCLEOTIDE SEQUENCE</scope>
    <source>
        <strain evidence="10">I ESC-2004</strain>
    </source>
</reference>
<feature type="region of interest" description="Disordered" evidence="7">
    <location>
        <begin position="1"/>
        <end position="32"/>
    </location>
</feature>